<evidence type="ECO:0000313" key="1">
    <source>
        <dbReference type="EMBL" id="CAF4776586.1"/>
    </source>
</evidence>
<feature type="non-terminal residue" evidence="1">
    <location>
        <position position="62"/>
    </location>
</feature>
<proteinExistence type="predicted"/>
<reference evidence="1" key="1">
    <citation type="submission" date="2021-02" db="EMBL/GenBank/DDBJ databases">
        <authorList>
            <person name="Nowell W R."/>
        </authorList>
    </citation>
    <scope>NUCLEOTIDE SEQUENCE</scope>
</reference>
<dbReference type="AlphaFoldDB" id="A0A821N1H3"/>
<name>A0A821N1H3_9BILA</name>
<gene>
    <name evidence="1" type="ORF">OVN521_LOCUS51026</name>
</gene>
<feature type="non-terminal residue" evidence="1">
    <location>
        <position position="1"/>
    </location>
</feature>
<protein>
    <submittedName>
        <fullName evidence="1">Uncharacterized protein</fullName>
    </submittedName>
</protein>
<evidence type="ECO:0000313" key="2">
    <source>
        <dbReference type="Proteomes" id="UP000663866"/>
    </source>
</evidence>
<comment type="caution">
    <text evidence="1">The sequence shown here is derived from an EMBL/GenBank/DDBJ whole genome shotgun (WGS) entry which is preliminary data.</text>
</comment>
<organism evidence="1 2">
    <name type="scientific">Rotaria magnacalcarata</name>
    <dbReference type="NCBI Taxonomy" id="392030"/>
    <lineage>
        <taxon>Eukaryota</taxon>
        <taxon>Metazoa</taxon>
        <taxon>Spiralia</taxon>
        <taxon>Gnathifera</taxon>
        <taxon>Rotifera</taxon>
        <taxon>Eurotatoria</taxon>
        <taxon>Bdelloidea</taxon>
        <taxon>Philodinida</taxon>
        <taxon>Philodinidae</taxon>
        <taxon>Rotaria</taxon>
    </lineage>
</organism>
<keyword evidence="2" id="KW-1185">Reference proteome</keyword>
<accession>A0A821N1H3</accession>
<dbReference type="EMBL" id="CAJOBG010120588">
    <property type="protein sequence ID" value="CAF4776586.1"/>
    <property type="molecule type" value="Genomic_DNA"/>
</dbReference>
<dbReference type="Proteomes" id="UP000663866">
    <property type="component" value="Unassembled WGS sequence"/>
</dbReference>
<sequence>ELKLSRSTSCDDENNEDVEQLETHHMMQEMEKMSITNEKLLIAQMSLLVDDDCNTPMAVEFC</sequence>